<keyword evidence="1" id="KW-0732">Signal</keyword>
<dbReference type="SUPFAM" id="SSF57095">
    <property type="entry name" value="Scorpion toxin-like"/>
    <property type="match status" value="1"/>
</dbReference>
<dbReference type="Gramene" id="TraesLAC2A03G00586530.1">
    <property type="protein sequence ID" value="TraesLAC2A03G00586530.1"/>
    <property type="gene ID" value="TraesLAC2A03G00586530"/>
</dbReference>
<organism evidence="3">
    <name type="scientific">Triticum aestivum</name>
    <name type="common">Wheat</name>
    <dbReference type="NCBI Taxonomy" id="4565"/>
    <lineage>
        <taxon>Eukaryota</taxon>
        <taxon>Viridiplantae</taxon>
        <taxon>Streptophyta</taxon>
        <taxon>Embryophyta</taxon>
        <taxon>Tracheophyta</taxon>
        <taxon>Spermatophyta</taxon>
        <taxon>Magnoliopsida</taxon>
        <taxon>Liliopsida</taxon>
        <taxon>Poales</taxon>
        <taxon>Poaceae</taxon>
        <taxon>BOP clade</taxon>
        <taxon>Pooideae</taxon>
        <taxon>Triticodae</taxon>
        <taxon>Triticeae</taxon>
        <taxon>Triticinae</taxon>
        <taxon>Triticum</taxon>
    </lineage>
</organism>
<evidence type="ECO:0000259" key="2">
    <source>
        <dbReference type="Pfam" id="PF00304"/>
    </source>
</evidence>
<dbReference type="Pfam" id="PF00304">
    <property type="entry name" value="Gamma-thionin"/>
    <property type="match status" value="1"/>
</dbReference>
<dbReference type="Gramene" id="TraesCS2A02G013300.1">
    <property type="protein sequence ID" value="TraesCS2A02G013300.1"/>
    <property type="gene ID" value="TraesCS2A02G013300"/>
</dbReference>
<proteinExistence type="predicted"/>
<name>A0A3B6ANZ4_WHEAT</name>
<dbReference type="Gramene" id="TraesCLE_scaffold_203147_01G000100.1">
    <property type="protein sequence ID" value="TraesCLE_scaffold_203147_01G000100.1"/>
    <property type="gene ID" value="TraesCLE_scaffold_203147_01G000100"/>
</dbReference>
<dbReference type="Gramene" id="TraesPARA_EIv1.0_0462650.1">
    <property type="protein sequence ID" value="TraesPARA_EIv1.0_0462650.1.CDS"/>
    <property type="gene ID" value="TraesPARA_EIv1.0_0462650"/>
</dbReference>
<evidence type="ECO:0000256" key="1">
    <source>
        <dbReference type="SAM" id="SignalP"/>
    </source>
</evidence>
<dbReference type="EnsemblPlants" id="TraesCS2A02G013300.1">
    <property type="protein sequence ID" value="TraesCS2A02G013300.1"/>
    <property type="gene ID" value="TraesCS2A02G013300"/>
</dbReference>
<dbReference type="Gramene" id="TraesCS2A03G0029000.1">
    <property type="protein sequence ID" value="TraesCS2A03G0029000.1.CDS"/>
    <property type="gene ID" value="TraesCS2A03G0029000"/>
</dbReference>
<accession>A0A3B6ANZ4</accession>
<sequence length="70" mass="7782">MGVLKVPSLPCLVFLMLLLLAPGFDAKTCQERSESYTPFRCLTDPCVEACHKEGFIDGKCVIFKCYCKAC</sequence>
<evidence type="ECO:0000313" key="3">
    <source>
        <dbReference type="EnsemblPlants" id="TraesCS2A02G013300.1"/>
    </source>
</evidence>
<dbReference type="Gramene" id="TraesWEE_scaffold_144596_01G000100.1">
    <property type="protein sequence ID" value="TraesWEE_scaffold_144596_01G000100.1"/>
    <property type="gene ID" value="TraesWEE_scaffold_144596_01G000100"/>
</dbReference>
<dbReference type="Gramene" id="TraesARI2A03G00589340.1">
    <property type="protein sequence ID" value="TraesARI2A03G00589340.1"/>
    <property type="gene ID" value="TraesARI2A03G00589340"/>
</dbReference>
<reference evidence="3" key="2">
    <citation type="submission" date="2018-10" db="UniProtKB">
        <authorList>
            <consortium name="EnsemblPlants"/>
        </authorList>
    </citation>
    <scope>IDENTIFICATION</scope>
</reference>
<dbReference type="Gramene" id="TraesCAD_scaffold_005414_01G000100.1">
    <property type="protein sequence ID" value="TraesCAD_scaffold_005414_01G000100.1"/>
    <property type="gene ID" value="TraesCAD_scaffold_005414_01G000100"/>
</dbReference>
<keyword evidence="4" id="KW-1185">Reference proteome</keyword>
<dbReference type="InterPro" id="IPR003614">
    <property type="entry name" value="Knottins"/>
</dbReference>
<feature type="domain" description="Knottins-like" evidence="2">
    <location>
        <begin position="27"/>
        <end position="70"/>
    </location>
</feature>
<dbReference type="Gramene" id="TraesNOR2A03G00589710.1">
    <property type="protein sequence ID" value="TraesNOR2A03G00589710.1"/>
    <property type="gene ID" value="TraesNOR2A03G00589710"/>
</dbReference>
<dbReference type="SMR" id="A0A3B6ANZ4"/>
<feature type="signal peptide" evidence="1">
    <location>
        <begin position="1"/>
        <end position="26"/>
    </location>
</feature>
<dbReference type="Gramene" id="TraesJUL2A03G00585640.1">
    <property type="protein sequence ID" value="TraesJUL2A03G00585640.1"/>
    <property type="gene ID" value="TraesJUL2A03G00585640"/>
</dbReference>
<reference evidence="3" key="1">
    <citation type="submission" date="2018-08" db="EMBL/GenBank/DDBJ databases">
        <authorList>
            <person name="Rossello M."/>
        </authorList>
    </citation>
    <scope>NUCLEOTIDE SEQUENCE [LARGE SCALE GENOMIC DNA]</scope>
    <source>
        <strain evidence="3">cv. Chinese Spring</strain>
    </source>
</reference>
<dbReference type="AlphaFoldDB" id="A0A3B6ANZ4"/>
<dbReference type="Gene3D" id="3.30.30.10">
    <property type="entry name" value="Knottin, scorpion toxin-like"/>
    <property type="match status" value="1"/>
</dbReference>
<evidence type="ECO:0000313" key="4">
    <source>
        <dbReference type="Proteomes" id="UP000019116"/>
    </source>
</evidence>
<feature type="chain" id="PRO_5043170919" description="Knottins-like domain-containing protein" evidence="1">
    <location>
        <begin position="27"/>
        <end position="70"/>
    </location>
</feature>
<dbReference type="GO" id="GO:0006952">
    <property type="term" value="P:defense response"/>
    <property type="evidence" value="ECO:0000318"/>
    <property type="project" value="GO_Central"/>
</dbReference>
<dbReference type="InterPro" id="IPR036574">
    <property type="entry name" value="Scorpion_toxin-like_sf"/>
</dbReference>
<dbReference type="Gramene" id="TraesLDM2A03G00585080.1">
    <property type="protein sequence ID" value="TraesLDM2A03G00585080.1"/>
    <property type="gene ID" value="TraesLDM2A03G00585080"/>
</dbReference>
<dbReference type="Gramene" id="TraesROB_scaffold_006977_01G000400.1">
    <property type="protein sequence ID" value="TraesROB_scaffold_006977_01G000400.1"/>
    <property type="gene ID" value="TraesROB_scaffold_006977_01G000400"/>
</dbReference>
<dbReference type="Proteomes" id="UP000019116">
    <property type="component" value="Chromosome 2A"/>
</dbReference>
<protein>
    <recommendedName>
        <fullName evidence="2">Knottins-like domain-containing protein</fullName>
    </recommendedName>
</protein>